<dbReference type="KEGG" id="rain:Rai3103_03505"/>
<keyword evidence="3" id="KW-1185">Reference proteome</keyword>
<evidence type="ECO:0000259" key="1">
    <source>
        <dbReference type="Pfam" id="PF13399"/>
    </source>
</evidence>
<dbReference type="Gene3D" id="3.30.70.2390">
    <property type="match status" value="1"/>
</dbReference>
<dbReference type="Pfam" id="PF13399">
    <property type="entry name" value="LytR_C"/>
    <property type="match status" value="1"/>
</dbReference>
<proteinExistence type="predicted"/>
<feature type="domain" description="LytR/CpsA/Psr regulator C-terminal" evidence="1">
    <location>
        <begin position="60"/>
        <end position="146"/>
    </location>
</feature>
<accession>A0A5Q2F8A4</accession>
<reference evidence="2 3" key="1">
    <citation type="submission" date="2019-10" db="EMBL/GenBank/DDBJ databases">
        <title>Genomic analysis of Raineyella sp. CBA3103.</title>
        <authorList>
            <person name="Roh S.W."/>
        </authorList>
    </citation>
    <scope>NUCLEOTIDE SEQUENCE [LARGE SCALE GENOMIC DNA]</scope>
    <source>
        <strain evidence="2 3">CBA3103</strain>
    </source>
</reference>
<dbReference type="EMBL" id="CP045725">
    <property type="protein sequence ID" value="QGF22888.1"/>
    <property type="molecule type" value="Genomic_DNA"/>
</dbReference>
<organism evidence="2 3">
    <name type="scientific">Raineyella fluvialis</name>
    <dbReference type="NCBI Taxonomy" id="2662261"/>
    <lineage>
        <taxon>Bacteria</taxon>
        <taxon>Bacillati</taxon>
        <taxon>Actinomycetota</taxon>
        <taxon>Actinomycetes</taxon>
        <taxon>Propionibacteriales</taxon>
        <taxon>Propionibacteriaceae</taxon>
        <taxon>Raineyella</taxon>
    </lineage>
</organism>
<gene>
    <name evidence="2" type="ORF">Rai3103_03505</name>
</gene>
<dbReference type="RefSeq" id="WP_153571415.1">
    <property type="nucleotide sequence ID" value="NZ_CP045725.1"/>
</dbReference>
<sequence>MDAQKLWRAARTPLVLLALIAVVALGTLWAWQEILKPPPAAQPAPCVPQQVRDGKLLSQQVTVAVDNSGTKRGLASQVARSLTSQKFVVSSIGNSTTVSTQDIVVLGYAVDAPEVKLVAAQFPKAEVRADTKMTDHLVRVVVGDQFGGMKDKAAAAIAVDVGSVCLPALPSPSASPSR</sequence>
<evidence type="ECO:0000313" key="3">
    <source>
        <dbReference type="Proteomes" id="UP000386847"/>
    </source>
</evidence>
<protein>
    <submittedName>
        <fullName evidence="2">LytR family transcriptional regulator</fullName>
    </submittedName>
</protein>
<evidence type="ECO:0000313" key="2">
    <source>
        <dbReference type="EMBL" id="QGF22888.1"/>
    </source>
</evidence>
<dbReference type="InterPro" id="IPR027381">
    <property type="entry name" value="LytR/CpsA/Psr_C"/>
</dbReference>
<dbReference type="AlphaFoldDB" id="A0A5Q2F8A4"/>
<dbReference type="Proteomes" id="UP000386847">
    <property type="component" value="Chromosome"/>
</dbReference>
<name>A0A5Q2F8A4_9ACTN</name>